<dbReference type="InterPro" id="IPR002559">
    <property type="entry name" value="Transposase_11"/>
</dbReference>
<feature type="region of interest" description="Disordered" evidence="6">
    <location>
        <begin position="228"/>
        <end position="267"/>
    </location>
</feature>
<feature type="domain" description="Transposase InsH N-terminal" evidence="8">
    <location>
        <begin position="22"/>
        <end position="113"/>
    </location>
</feature>
<dbReference type="RefSeq" id="WP_128421884.1">
    <property type="nucleotide sequence ID" value="NZ_CP049017.1"/>
</dbReference>
<keyword evidence="4" id="KW-0238">DNA-binding</keyword>
<dbReference type="Pfam" id="PF01609">
    <property type="entry name" value="DDE_Tnp_1"/>
    <property type="match status" value="1"/>
</dbReference>
<evidence type="ECO:0000313" key="9">
    <source>
        <dbReference type="EMBL" id="PPT77030.1"/>
    </source>
</evidence>
<dbReference type="Pfam" id="PF05598">
    <property type="entry name" value="DUF772"/>
    <property type="match status" value="1"/>
</dbReference>
<evidence type="ECO:0000256" key="5">
    <source>
        <dbReference type="ARBA" id="ARBA00023172"/>
    </source>
</evidence>
<dbReference type="AlphaFoldDB" id="A0A2S6Z6B3"/>
<evidence type="ECO:0000256" key="6">
    <source>
        <dbReference type="SAM" id="MobiDB-lite"/>
    </source>
</evidence>
<evidence type="ECO:0000259" key="7">
    <source>
        <dbReference type="Pfam" id="PF01609"/>
    </source>
</evidence>
<feature type="compositionally biased region" description="Basic and acidic residues" evidence="6">
    <location>
        <begin position="252"/>
        <end position="263"/>
    </location>
</feature>
<proteinExistence type="inferred from homology"/>
<evidence type="ECO:0000256" key="4">
    <source>
        <dbReference type="ARBA" id="ARBA00023125"/>
    </source>
</evidence>
<keyword evidence="5" id="KW-0233">DNA recombination</keyword>
<dbReference type="EMBL" id="MIGX01000189">
    <property type="protein sequence ID" value="PPT77030.1"/>
    <property type="molecule type" value="Genomic_DNA"/>
</dbReference>
<evidence type="ECO:0000256" key="3">
    <source>
        <dbReference type="ARBA" id="ARBA00022578"/>
    </source>
</evidence>
<keyword evidence="10" id="KW-1185">Reference proteome</keyword>
<evidence type="ECO:0000259" key="8">
    <source>
        <dbReference type="Pfam" id="PF05598"/>
    </source>
</evidence>
<dbReference type="InterPro" id="IPR008490">
    <property type="entry name" value="Transposase_InsH_N"/>
</dbReference>
<dbReference type="GO" id="GO:0006313">
    <property type="term" value="P:DNA transposition"/>
    <property type="evidence" value="ECO:0007669"/>
    <property type="project" value="InterPro"/>
</dbReference>
<comment type="function">
    <text evidence="1">Involved in the transposition of the insertion sequence IS5.</text>
</comment>
<dbReference type="NCBIfam" id="NF033581">
    <property type="entry name" value="transpos_IS5_4"/>
    <property type="match status" value="1"/>
</dbReference>
<keyword evidence="3" id="KW-0815">Transposition</keyword>
<sequence>MKQQALAMAADQGSGFEHYRRPPRRELFLHTREQLVPWSVLCAVIEPSSPKAGKGRPPAGLERMLRMSLAQPWFNLADQACEEALLDGTGWRGLVGIDLGRERAPDARTLLKFGGLWEKHELGADLFAEVNAPLQARGVKVGTGTIVDARIIGAPSWTKNAAKAADPDMHRTGKGQPWYFGMKMHIGVDSRTGRVHGAAVTAANGHAKHLLEDLLHGQERRVYGDSAYASQKASIREPAPQAGDLTNQRMGKGADVEEGERSRNRNQSRIRARVEHVLAVVKRLWGFAKVRYRGLDEHANRSVVPLGPANLSLAPARWAA</sequence>
<dbReference type="GO" id="GO:0004803">
    <property type="term" value="F:transposase activity"/>
    <property type="evidence" value="ECO:0007669"/>
    <property type="project" value="InterPro"/>
</dbReference>
<dbReference type="PANTHER" id="PTHR35604:SF2">
    <property type="entry name" value="TRANSPOSASE INSH FOR INSERTION SEQUENCE ELEMENT IS5A-RELATED"/>
    <property type="match status" value="1"/>
</dbReference>
<organism evidence="9 10">
    <name type="scientific">Xanthomonas theicola</name>
    <dbReference type="NCBI Taxonomy" id="56464"/>
    <lineage>
        <taxon>Bacteria</taxon>
        <taxon>Pseudomonadati</taxon>
        <taxon>Pseudomonadota</taxon>
        <taxon>Gammaproteobacteria</taxon>
        <taxon>Lysobacterales</taxon>
        <taxon>Lysobacteraceae</taxon>
        <taxon>Xanthomonas</taxon>
    </lineage>
</organism>
<comment type="caution">
    <text evidence="9">The sequence shown here is derived from an EMBL/GenBank/DDBJ whole genome shotgun (WGS) entry which is preliminary data.</text>
</comment>
<feature type="domain" description="Transposase IS4-like" evidence="7">
    <location>
        <begin position="143"/>
        <end position="297"/>
    </location>
</feature>
<dbReference type="OrthoDB" id="9774580at2"/>
<accession>A0A2S6Z6B3</accession>
<evidence type="ECO:0000256" key="1">
    <source>
        <dbReference type="ARBA" id="ARBA00003544"/>
    </source>
</evidence>
<name>A0A2S6Z6B3_9XANT</name>
<evidence type="ECO:0000256" key="2">
    <source>
        <dbReference type="ARBA" id="ARBA00010075"/>
    </source>
</evidence>
<dbReference type="Proteomes" id="UP000239898">
    <property type="component" value="Unassembled WGS sequence"/>
</dbReference>
<gene>
    <name evidence="9" type="ORF">XthCFBP4691_19470</name>
</gene>
<evidence type="ECO:0000313" key="10">
    <source>
        <dbReference type="Proteomes" id="UP000239898"/>
    </source>
</evidence>
<reference evidence="9 10" key="1">
    <citation type="submission" date="2016-08" db="EMBL/GenBank/DDBJ databases">
        <title>Evolution of the type three secretion system and type three effector repertoires in Xanthomonas.</title>
        <authorList>
            <person name="Merda D."/>
            <person name="Briand M."/>
            <person name="Bosis E."/>
            <person name="Rousseau C."/>
            <person name="Portier P."/>
            <person name="Jacques M.-A."/>
            <person name="Fischer-Le Saux M."/>
        </authorList>
    </citation>
    <scope>NUCLEOTIDE SEQUENCE [LARGE SCALE GENOMIC DNA]</scope>
    <source>
        <strain evidence="9 10">CFBP 4691</strain>
    </source>
</reference>
<dbReference type="InterPro" id="IPR047959">
    <property type="entry name" value="Transpos_IS5"/>
</dbReference>
<dbReference type="PANTHER" id="PTHR35604">
    <property type="entry name" value="TRANSPOSASE INSH FOR INSERTION SEQUENCE ELEMENT IS5A-RELATED"/>
    <property type="match status" value="1"/>
</dbReference>
<comment type="similarity">
    <text evidence="2">Belongs to the transposase 11 family.</text>
</comment>
<protein>
    <submittedName>
        <fullName evidence="9">IS5/IS1182 family transposase</fullName>
    </submittedName>
</protein>
<dbReference type="GO" id="GO:0003677">
    <property type="term" value="F:DNA binding"/>
    <property type="evidence" value="ECO:0007669"/>
    <property type="project" value="UniProtKB-KW"/>
</dbReference>